<dbReference type="EMBL" id="MW580850">
    <property type="protein sequence ID" value="QRM16438.1"/>
    <property type="molecule type" value="Genomic_DNA"/>
</dbReference>
<dbReference type="EMBL" id="MW580852">
    <property type="protein sequence ID" value="QRM16699.1"/>
    <property type="molecule type" value="Genomic_DNA"/>
</dbReference>
<dbReference type="EMBL" id="MW580854">
    <property type="protein sequence ID" value="QRM16960.1"/>
    <property type="molecule type" value="Genomic_DNA"/>
</dbReference>
<reference evidence="5" key="3">
    <citation type="journal article" date="2021" name="Microorganisms">
        <title>Genomes of Anguillid Herpesvirus 1 Strains Reveal Evolutionary Disparities and Low Genetic Diversity in the Genus Cyprinivirus.</title>
        <authorList>
            <person name="Donohoe O."/>
            <person name="Zhang H."/>
            <person name="Delrez N."/>
            <person name="Gao Y."/>
            <person name="Suarez N.M."/>
            <person name="Davison A.J."/>
            <person name="Vanderplasschen A."/>
        </authorList>
    </citation>
    <scope>NUCLEOTIDE SEQUENCE</scope>
    <source>
        <strain evidence="3">500138</strain>
        <strain evidence="5">DK-200249</strain>
        <strain evidence="4">DK-2008-50-66-1</strain>
        <strain evidence="6">DK-205223-2</strain>
        <strain evidence="7">DK-206116-1</strain>
        <strain evidence="8">HVA 486123</strain>
        <strain evidence="9">UK N080</strain>
    </source>
</reference>
<name>A0A1J0RE50_9VIRU</name>
<dbReference type="EMBL" id="FJ940765">
    <property type="protein sequence ID" value="ADA57775.1"/>
    <property type="molecule type" value="Genomic_DNA"/>
</dbReference>
<evidence type="ECO:0000313" key="7">
    <source>
        <dbReference type="EMBL" id="QRM16831.1"/>
    </source>
</evidence>
<organism evidence="5">
    <name type="scientific">Anguillid herpesvirus 1</name>
    <dbReference type="NCBI Taxonomy" id="150286"/>
    <lineage>
        <taxon>Viruses</taxon>
        <taxon>Duplodnaviria</taxon>
        <taxon>Heunggongvirae</taxon>
        <taxon>Peploviricota</taxon>
        <taxon>Herviviricetes</taxon>
        <taxon>Herpesvirales</taxon>
        <taxon>Alloherpesviridae</taxon>
        <taxon>Cyvirus</taxon>
        <taxon>Cyvirus anguillidallo1</taxon>
    </lineage>
</organism>
<evidence type="ECO:0000313" key="4">
    <source>
        <dbReference type="EMBL" id="QRM16438.1"/>
    </source>
</evidence>
<reference evidence="2 10" key="1">
    <citation type="journal article" date="2010" name="J. Gen. Virol.">
        <title>Complete genome sequence and taxonomic position of anguillid herpesvirus 1.</title>
        <authorList>
            <person name="van Beurden S.J."/>
            <person name="Bossers A."/>
            <person name="Voorbergen-Laarman M.H."/>
            <person name="Haenen O.L."/>
            <person name="Peters S."/>
            <person name="Abma-Henkens M.H."/>
            <person name="Peeters B.P."/>
            <person name="Rottier P.J."/>
            <person name="Engelsma M.Y."/>
        </authorList>
    </citation>
    <scope>NUCLEOTIDE SEQUENCE [LARGE SCALE GENOMIC DNA]</scope>
    <source>
        <strain evidence="2">500138</strain>
        <strain evidence="10">Isolate Anguilla anguilla/Netherlands/500138/1998</strain>
    </source>
</reference>
<evidence type="ECO:0000313" key="2">
    <source>
        <dbReference type="EMBL" id="ADA57775.1"/>
    </source>
</evidence>
<keyword evidence="10" id="KW-1185">Reference proteome</keyword>
<sequence>MLAALALLTFCLTVSAQDLADVCDGKGVLRTRHDPVVVQLTEFIPTESVLCTSLATRNRRCNWTIVDGTIKSVSFGLGSSLFYRIIERLKNGSADRLVLAEQPCVYTLHNTPDGHHALNVSHDRRATMMRINGAQSLVFREPISVIVVNHTHPTTLQFGYSENGRLGWGKECSLSNDHTRSTRRPTSTDEPGLDYDAEAAAYIQTSTIVMCVIWLSVLLMAIAGLRIRKRRRTFVPSYTFDQIDQDTIEEIIDGDGDKTETTNV</sequence>
<dbReference type="EMBL" id="MW580851">
    <property type="protein sequence ID" value="QRM16566.1"/>
    <property type="molecule type" value="Genomic_DNA"/>
</dbReference>
<protein>
    <submittedName>
        <fullName evidence="5">Membrane protein ORF12</fullName>
    </submittedName>
</protein>
<keyword evidence="1" id="KW-0812">Transmembrane</keyword>
<dbReference type="EMBL" id="MW580853">
    <property type="protein sequence ID" value="QRM16831.1"/>
    <property type="molecule type" value="Genomic_DNA"/>
</dbReference>
<accession>D2E863</accession>
<gene>
    <name evidence="5" type="primary">ORF12</name>
    <name evidence="2" type="ORF">AngHV1_ORF12</name>
</gene>
<keyword evidence="1" id="KW-0472">Membrane</keyword>
<evidence type="ECO:0000313" key="9">
    <source>
        <dbReference type="EMBL" id="QRM17091.1"/>
    </source>
</evidence>
<accession>A0A1J0RE50</accession>
<proteinExistence type="predicted"/>
<evidence type="ECO:0000313" key="5">
    <source>
        <dbReference type="EMBL" id="QRM16566.1"/>
    </source>
</evidence>
<dbReference type="Proteomes" id="UP000011239">
    <property type="component" value="Segment"/>
</dbReference>
<evidence type="ECO:0000313" key="3">
    <source>
        <dbReference type="EMBL" id="QRM16307.1"/>
    </source>
</evidence>
<dbReference type="EMBL" id="MW580855">
    <property type="protein sequence ID" value="QRM17091.1"/>
    <property type="molecule type" value="Genomic_DNA"/>
</dbReference>
<evidence type="ECO:0000313" key="6">
    <source>
        <dbReference type="EMBL" id="QRM16699.1"/>
    </source>
</evidence>
<dbReference type="GeneID" id="8683444"/>
<reference evidence="5" key="4">
    <citation type="submission" date="2021-02" db="EMBL/GenBank/DDBJ databases">
        <authorList>
            <person name="Vanderplasschen A.F.C."/>
            <person name="Davison A.J."/>
        </authorList>
    </citation>
    <scope>NUCLEOTIDE SEQUENCE</scope>
    <source>
        <strain evidence="3">500138</strain>
        <strain evidence="5">DK-200249</strain>
        <strain evidence="4">DK-2008-50-66-1</strain>
        <strain evidence="6">DK-205223-2</strain>
        <strain evidence="7">DK-206116-1</strain>
        <strain evidence="8">HVA 486123</strain>
        <strain evidence="9">UK N080</strain>
    </source>
</reference>
<dbReference type="RefSeq" id="YP_003358151.1">
    <property type="nucleotide sequence ID" value="NC_013668.3"/>
</dbReference>
<dbReference type="EMBL" id="MW580849">
    <property type="protein sequence ID" value="QRM16307.1"/>
    <property type="molecule type" value="Genomic_DNA"/>
</dbReference>
<evidence type="ECO:0000313" key="10">
    <source>
        <dbReference type="Proteomes" id="UP000011239"/>
    </source>
</evidence>
<evidence type="ECO:0000313" key="8">
    <source>
        <dbReference type="EMBL" id="QRM16960.1"/>
    </source>
</evidence>
<reference evidence="2" key="2">
    <citation type="submission" date="2012-05" db="EMBL/GenBank/DDBJ databases">
        <authorList>
            <person name="van Beurden S.J."/>
            <person name="Gatherer D."/>
            <person name="Tuzi K."/>
            <person name="Herzyk P."/>
            <person name="Galbraith J."/>
            <person name="Peeters B.P.H."/>
            <person name="Rottier P.J.M."/>
            <person name="Engelsma M.Y."/>
            <person name="Davison A.J."/>
        </authorList>
    </citation>
    <scope>NUCLEOTIDE SEQUENCE</scope>
    <source>
        <strain evidence="2">500138</strain>
    </source>
</reference>
<keyword evidence="1" id="KW-1133">Transmembrane helix</keyword>
<feature type="transmembrane region" description="Helical" evidence="1">
    <location>
        <begin position="201"/>
        <end position="225"/>
    </location>
</feature>
<dbReference type="KEGG" id="vg:8683444"/>
<evidence type="ECO:0000256" key="1">
    <source>
        <dbReference type="SAM" id="Phobius"/>
    </source>
</evidence>